<organism evidence="4 5">
    <name type="scientific">Pygocentrus nattereri</name>
    <name type="common">Red-bellied piranha</name>
    <dbReference type="NCBI Taxonomy" id="42514"/>
    <lineage>
        <taxon>Eukaryota</taxon>
        <taxon>Metazoa</taxon>
        <taxon>Chordata</taxon>
        <taxon>Craniata</taxon>
        <taxon>Vertebrata</taxon>
        <taxon>Euteleostomi</taxon>
        <taxon>Actinopterygii</taxon>
        <taxon>Neopterygii</taxon>
        <taxon>Teleostei</taxon>
        <taxon>Ostariophysi</taxon>
        <taxon>Characiformes</taxon>
        <taxon>Characoidei</taxon>
        <taxon>Pygocentrus</taxon>
    </lineage>
</organism>
<dbReference type="GO" id="GO:0000963">
    <property type="term" value="P:mitochondrial RNA processing"/>
    <property type="evidence" value="ECO:0007669"/>
    <property type="project" value="TreeGrafter"/>
</dbReference>
<dbReference type="SMART" id="SM00952">
    <property type="entry name" value="RAP"/>
    <property type="match status" value="1"/>
</dbReference>
<dbReference type="InterPro" id="IPR050870">
    <property type="entry name" value="FAST_kinase"/>
</dbReference>
<dbReference type="InterPro" id="IPR013579">
    <property type="entry name" value="FAST_2"/>
</dbReference>
<dbReference type="GO" id="GO:0003723">
    <property type="term" value="F:RNA binding"/>
    <property type="evidence" value="ECO:0007669"/>
    <property type="project" value="TreeGrafter"/>
</dbReference>
<reference evidence="4" key="2">
    <citation type="submission" date="2025-08" db="UniProtKB">
        <authorList>
            <consortium name="Ensembl"/>
        </authorList>
    </citation>
    <scope>IDENTIFICATION</scope>
</reference>
<dbReference type="InterPro" id="IPR013584">
    <property type="entry name" value="RAP"/>
</dbReference>
<keyword evidence="5" id="KW-1185">Reference proteome</keyword>
<evidence type="ECO:0000256" key="2">
    <source>
        <dbReference type="ARBA" id="ARBA00023128"/>
    </source>
</evidence>
<proteinExistence type="predicted"/>
<dbReference type="GO" id="GO:0005759">
    <property type="term" value="C:mitochondrial matrix"/>
    <property type="evidence" value="ECO:0007669"/>
    <property type="project" value="TreeGrafter"/>
</dbReference>
<sequence>MFRLRALHCYPRRVFHYGAACRDQLLGQLQACTSEDQVFDVVGKNKAKLSVSHVSCAMGLLWQFQKERPQMLRTTELIRSHPEFLTLRVLAENKIRLMEDVTVVDMLYNVLRLSVEPHDSLVQQLMTEGWNRLQRFPVTTLSKFSICLSEQFLYYSPLMGQITEIVSQKLDLIEDARVLTTLMTSISSLVSPRLRDALIEKADALLDSMNPLHFNNPRRIVQFLRNIKYTHRPLLEKCNHILLQNIPHLDAENLSIILGLYQSMQYNSCDFRLAAKQRLMELMDTGTDPVSFTKLFASLGPLAGQATREGLESTALSLADDLNAQQALAVVETLEDIQCRNLQLINKIVSILQKNLDVYRPVEIAKITQVLIFLHCQNPELFSRLRSILLHFLQGSVYPYEVTMLTRVLSMLPSPRMEDVVISRVNAVLPQCSLNDLNSFTMAIAKWIRNDPTYRHSTSSKYVRLLQTLNRCGHDRLQKADRLDLVLEELKYISGEWFEEILLEETIAMLQRLIDQVSWTNVPDLALFLTRTNYLCSPLLDRIASVAIDNIHKIHYSGTYATLLPFAVFNYDPPKVDELFDACIRHFTPHISSFDPHLLVLMAYALAVANVFPEEVIREIFSVDFLAKLDAQLETLPYALNMRVRLRLMELNRAVCLECPELQVPWFHERYCKQLQKRNNSSVSPVQQQIHRMLGEVLGGINCARVAVVTPYFYTVDFECVLDHHQQAVPYSEPSQLLISEDGKVHWDSGSARKESTELPPGARRYVIALDFVDSKSFCKNSQHMKGDILMRKRHLEILGYHVLQIPHFEWNSMELSSQDAWKEYLRRKLFTELS</sequence>
<dbReference type="GeneTree" id="ENSGT01030000234607"/>
<dbReference type="InterPro" id="IPR010622">
    <property type="entry name" value="FAST_Leu-rich"/>
</dbReference>
<comment type="subcellular location">
    <subcellularLocation>
        <location evidence="1">Mitochondrion</location>
    </subcellularLocation>
</comment>
<dbReference type="Pfam" id="PF08373">
    <property type="entry name" value="RAP"/>
    <property type="match status" value="1"/>
</dbReference>
<dbReference type="Pfam" id="PF08368">
    <property type="entry name" value="FAST_2"/>
    <property type="match status" value="1"/>
</dbReference>
<evidence type="ECO:0000313" key="4">
    <source>
        <dbReference type="Ensembl" id="ENSPNAP00000026961.2"/>
    </source>
</evidence>
<reference evidence="4" key="3">
    <citation type="submission" date="2025-09" db="UniProtKB">
        <authorList>
            <consortium name="Ensembl"/>
        </authorList>
    </citation>
    <scope>IDENTIFICATION</scope>
</reference>
<evidence type="ECO:0000256" key="1">
    <source>
        <dbReference type="ARBA" id="ARBA00004173"/>
    </source>
</evidence>
<dbReference type="GO" id="GO:0044528">
    <property type="term" value="P:regulation of mitochondrial mRNA stability"/>
    <property type="evidence" value="ECO:0007669"/>
    <property type="project" value="InterPro"/>
</dbReference>
<dbReference type="PANTHER" id="PTHR21228">
    <property type="entry name" value="FAST LEU-RICH DOMAIN-CONTAINING"/>
    <property type="match status" value="1"/>
</dbReference>
<evidence type="ECO:0000313" key="5">
    <source>
        <dbReference type="Proteomes" id="UP001501920"/>
    </source>
</evidence>
<feature type="domain" description="RAP" evidence="3">
    <location>
        <begin position="768"/>
        <end position="828"/>
    </location>
</feature>
<accession>A0A3B4DV60</accession>
<dbReference type="PROSITE" id="PS51286">
    <property type="entry name" value="RAP"/>
    <property type="match status" value="1"/>
</dbReference>
<name>A0A3B4DV60_PYGNA</name>
<dbReference type="Pfam" id="PF06743">
    <property type="entry name" value="FAST_1"/>
    <property type="match status" value="1"/>
</dbReference>
<dbReference type="AlphaFoldDB" id="A0A3B4DV60"/>
<keyword evidence="2" id="KW-0496">Mitochondrion</keyword>
<dbReference type="Proteomes" id="UP001501920">
    <property type="component" value="Chromosome 6"/>
</dbReference>
<dbReference type="OrthoDB" id="385235at2759"/>
<dbReference type="PANTHER" id="PTHR21228:SF29">
    <property type="entry name" value="FAST KINASE DOMAIN-CONTAINING PROTEIN 1, MITOCHONDRIAL"/>
    <property type="match status" value="1"/>
</dbReference>
<reference evidence="4 5" key="1">
    <citation type="submission" date="2020-10" db="EMBL/GenBank/DDBJ databases">
        <title>Pygocentrus nattereri (red-bellied piranha) genome, fPygNat1, primary haplotype.</title>
        <authorList>
            <person name="Myers G."/>
            <person name="Meyer A."/>
            <person name="Karagic N."/>
            <person name="Pippel M."/>
            <person name="Winkler S."/>
            <person name="Tracey A."/>
            <person name="Wood J."/>
            <person name="Formenti G."/>
            <person name="Howe K."/>
            <person name="Fedrigo O."/>
            <person name="Jarvis E.D."/>
        </authorList>
    </citation>
    <scope>NUCLEOTIDE SEQUENCE [LARGE SCALE GENOMIC DNA]</scope>
</reference>
<protein>
    <recommendedName>
        <fullName evidence="3">RAP domain-containing protein</fullName>
    </recommendedName>
</protein>
<dbReference type="Ensembl" id="ENSPNAT00000003793.2">
    <property type="protein sequence ID" value="ENSPNAP00000026961.2"/>
    <property type="gene ID" value="ENSPNAG00000002217.2"/>
</dbReference>
<gene>
    <name evidence="4" type="primary">FASTKD1</name>
</gene>
<dbReference type="STRING" id="42514.ENSPNAP00000026961"/>
<dbReference type="OMA" id="FRPFSCE"/>
<dbReference type="GO" id="GO:0035770">
    <property type="term" value="C:ribonucleoprotein granule"/>
    <property type="evidence" value="ECO:0007669"/>
    <property type="project" value="TreeGrafter"/>
</dbReference>
<evidence type="ECO:0000259" key="3">
    <source>
        <dbReference type="PROSITE" id="PS51286"/>
    </source>
</evidence>